<dbReference type="SMART" id="SM00382">
    <property type="entry name" value="AAA"/>
    <property type="match status" value="1"/>
</dbReference>
<feature type="non-terminal residue" evidence="13">
    <location>
        <position position="1"/>
    </location>
</feature>
<comment type="caution">
    <text evidence="13">The sequence shown here is derived from an EMBL/GenBank/DDBJ whole genome shotgun (WGS) entry which is preliminary data.</text>
</comment>
<dbReference type="Proteomes" id="UP000789572">
    <property type="component" value="Unassembled WGS sequence"/>
</dbReference>
<dbReference type="InterPro" id="IPR027417">
    <property type="entry name" value="P-loop_NTPase"/>
</dbReference>
<dbReference type="InterPro" id="IPR039421">
    <property type="entry name" value="Type_1_exporter"/>
</dbReference>
<keyword evidence="4" id="KW-0547">Nucleotide-binding</keyword>
<organism evidence="13 14">
    <name type="scientific">Paraglomus occultum</name>
    <dbReference type="NCBI Taxonomy" id="144539"/>
    <lineage>
        <taxon>Eukaryota</taxon>
        <taxon>Fungi</taxon>
        <taxon>Fungi incertae sedis</taxon>
        <taxon>Mucoromycota</taxon>
        <taxon>Glomeromycotina</taxon>
        <taxon>Glomeromycetes</taxon>
        <taxon>Paraglomerales</taxon>
        <taxon>Paraglomeraceae</taxon>
        <taxon>Paraglomus</taxon>
    </lineage>
</organism>
<comment type="subcellular location">
    <subcellularLocation>
        <location evidence="1">Membrane</location>
        <topology evidence="1">Multi-pass membrane protein</topology>
    </subcellularLocation>
</comment>
<feature type="domain" description="ABC transmembrane type-1" evidence="12">
    <location>
        <begin position="1"/>
        <end position="272"/>
    </location>
</feature>
<comment type="similarity">
    <text evidence="8">Belongs to the ABC transporter superfamily. ABCB family. Heavy Metal importer (TC 3.A.1.210) subfamily.</text>
</comment>
<dbReference type="PROSITE" id="PS50929">
    <property type="entry name" value="ABC_TM1F"/>
    <property type="match status" value="1"/>
</dbReference>
<dbReference type="GO" id="GO:0005774">
    <property type="term" value="C:vacuolar membrane"/>
    <property type="evidence" value="ECO:0007669"/>
    <property type="project" value="TreeGrafter"/>
</dbReference>
<dbReference type="InterPro" id="IPR036640">
    <property type="entry name" value="ABC1_TM_sf"/>
</dbReference>
<name>A0A9N9DAI4_9GLOM</name>
<evidence type="ECO:0000256" key="6">
    <source>
        <dbReference type="ARBA" id="ARBA00022989"/>
    </source>
</evidence>
<dbReference type="Pfam" id="PF00005">
    <property type="entry name" value="ABC_tran"/>
    <property type="match status" value="1"/>
</dbReference>
<protein>
    <submittedName>
        <fullName evidence="13">11176_t:CDS:1</fullName>
    </submittedName>
</protein>
<dbReference type="SUPFAM" id="SSF52540">
    <property type="entry name" value="P-loop containing nucleoside triphosphate hydrolases"/>
    <property type="match status" value="1"/>
</dbReference>
<dbReference type="CDD" id="cd18581">
    <property type="entry name" value="ABC_6TM_ABCB6"/>
    <property type="match status" value="1"/>
</dbReference>
<evidence type="ECO:0000256" key="4">
    <source>
        <dbReference type="ARBA" id="ARBA00022741"/>
    </source>
</evidence>
<dbReference type="SUPFAM" id="SSF90123">
    <property type="entry name" value="ABC transporter transmembrane region"/>
    <property type="match status" value="1"/>
</dbReference>
<dbReference type="FunFam" id="3.40.50.300:FF:000186">
    <property type="entry name" value="ATP-binding cassette sub-family B member 7, mitochondrial"/>
    <property type="match status" value="1"/>
</dbReference>
<evidence type="ECO:0000313" key="14">
    <source>
        <dbReference type="Proteomes" id="UP000789572"/>
    </source>
</evidence>
<feature type="compositionally biased region" description="Basic residues" evidence="9">
    <location>
        <begin position="551"/>
        <end position="569"/>
    </location>
</feature>
<evidence type="ECO:0000256" key="5">
    <source>
        <dbReference type="ARBA" id="ARBA00022840"/>
    </source>
</evidence>
<feature type="transmembrane region" description="Helical" evidence="10">
    <location>
        <begin position="128"/>
        <end position="147"/>
    </location>
</feature>
<evidence type="ECO:0000256" key="10">
    <source>
        <dbReference type="SAM" id="Phobius"/>
    </source>
</evidence>
<dbReference type="GO" id="GO:0016887">
    <property type="term" value="F:ATP hydrolysis activity"/>
    <property type="evidence" value="ECO:0007669"/>
    <property type="project" value="InterPro"/>
</dbReference>
<proteinExistence type="inferred from homology"/>
<dbReference type="PANTHER" id="PTHR24221:SF654">
    <property type="entry name" value="ATP-BINDING CASSETTE SUB-FAMILY B MEMBER 6"/>
    <property type="match status" value="1"/>
</dbReference>
<feature type="region of interest" description="Disordered" evidence="9">
    <location>
        <begin position="551"/>
        <end position="580"/>
    </location>
</feature>
<dbReference type="Pfam" id="PF00664">
    <property type="entry name" value="ABC_membrane"/>
    <property type="match status" value="1"/>
</dbReference>
<dbReference type="InterPro" id="IPR003593">
    <property type="entry name" value="AAA+_ATPase"/>
</dbReference>
<evidence type="ECO:0000256" key="7">
    <source>
        <dbReference type="ARBA" id="ARBA00023136"/>
    </source>
</evidence>
<gene>
    <name evidence="13" type="ORF">POCULU_LOCUS8777</name>
</gene>
<feature type="region of interest" description="Disordered" evidence="9">
    <location>
        <begin position="619"/>
        <end position="655"/>
    </location>
</feature>
<feature type="non-terminal residue" evidence="13">
    <location>
        <position position="655"/>
    </location>
</feature>
<dbReference type="AlphaFoldDB" id="A0A9N9DAI4"/>
<keyword evidence="5" id="KW-0067">ATP-binding</keyword>
<keyword evidence="6 10" id="KW-1133">Transmembrane helix</keyword>
<dbReference type="GO" id="GO:0005524">
    <property type="term" value="F:ATP binding"/>
    <property type="evidence" value="ECO:0007669"/>
    <property type="project" value="UniProtKB-KW"/>
</dbReference>
<dbReference type="Gene3D" id="3.40.50.300">
    <property type="entry name" value="P-loop containing nucleotide triphosphate hydrolases"/>
    <property type="match status" value="1"/>
</dbReference>
<sequence>NKKLIDDLTLNTAGEQYIWKTIVIDILIYVGLRFLQGSVGLLSNIQTYLWIDVAQFTTRKVSVDMFDHLLDLSLRFHINRKTGEILRAQKRGVASIVSILSSMLFQVAPTLADIGIAIAYFSVAFDRLFGIIVLVTMSLYIVATIILTDWRTTYRRRANQLENLMEAKAVDSLLNYETVKYYAAEAFESEQYAKAVDDYQEADKKSNATTYILTLVQNIIIQAGLLGGGLLCAYQVTQGQKTVGDFVLYLAYILQLYQPLNDFGSYYKTIQKALVDMEKMLDLMHEPLEIKDPPSAKLLEMEKGEIEFQNVSFAYDERIPILRNVSFRVPSGHTVAIVGPSGGGKSTILRLLLRFYDIQEGRILVDGVDVRDVKQYDLRSKIGVVPQDTVLFNNSIRYNIRYSKTDASDKEVEAAATAAQIHEKILGFPDGYETKVGERGLRLSGGEKQRVAIARTLLKNPQIVLLDEATSALDTSTERHIQKSLQQMTANRTTLIIAHRLSTIVHADQILVIKQGKVVEQGSHDELMQSENGVYFKLWNKQLKDRLKIKSRIKRGSRTPSVRSRKSNRRSNGAASDSITIRVEEDVTPQRMSSLTIPMNESVVGKNGAPQRMRVEDDMTPQRMSSLPIPMNESAVGENGAPQRMRVEDDMTPQR</sequence>
<dbReference type="CDD" id="cd03253">
    <property type="entry name" value="ABCC_ATM1_transporter"/>
    <property type="match status" value="1"/>
</dbReference>
<feature type="transmembrane region" description="Helical" evidence="10">
    <location>
        <begin position="96"/>
        <end position="122"/>
    </location>
</feature>
<keyword evidence="2" id="KW-0813">Transport</keyword>
<evidence type="ECO:0000256" key="8">
    <source>
        <dbReference type="ARBA" id="ARBA00024363"/>
    </source>
</evidence>
<dbReference type="OrthoDB" id="6500128at2759"/>
<evidence type="ECO:0000259" key="11">
    <source>
        <dbReference type="PROSITE" id="PS50893"/>
    </source>
</evidence>
<accession>A0A9N9DAI4</accession>
<keyword evidence="3 10" id="KW-0812">Transmembrane</keyword>
<dbReference type="PROSITE" id="PS00211">
    <property type="entry name" value="ABC_TRANSPORTER_1"/>
    <property type="match status" value="1"/>
</dbReference>
<feature type="domain" description="ABC transporter" evidence="11">
    <location>
        <begin position="306"/>
        <end position="540"/>
    </location>
</feature>
<keyword evidence="14" id="KW-1185">Reference proteome</keyword>
<evidence type="ECO:0000313" key="13">
    <source>
        <dbReference type="EMBL" id="CAG8628574.1"/>
    </source>
</evidence>
<evidence type="ECO:0000259" key="12">
    <source>
        <dbReference type="PROSITE" id="PS50929"/>
    </source>
</evidence>
<keyword evidence="7 10" id="KW-0472">Membrane</keyword>
<dbReference type="PROSITE" id="PS50893">
    <property type="entry name" value="ABC_TRANSPORTER_2"/>
    <property type="match status" value="1"/>
</dbReference>
<dbReference type="InterPro" id="IPR011527">
    <property type="entry name" value="ABC1_TM_dom"/>
</dbReference>
<evidence type="ECO:0000256" key="2">
    <source>
        <dbReference type="ARBA" id="ARBA00022448"/>
    </source>
</evidence>
<evidence type="ECO:0000256" key="1">
    <source>
        <dbReference type="ARBA" id="ARBA00004141"/>
    </source>
</evidence>
<dbReference type="EMBL" id="CAJVPJ010002754">
    <property type="protein sequence ID" value="CAG8628574.1"/>
    <property type="molecule type" value="Genomic_DNA"/>
</dbReference>
<dbReference type="InterPro" id="IPR003439">
    <property type="entry name" value="ABC_transporter-like_ATP-bd"/>
</dbReference>
<dbReference type="GO" id="GO:0020037">
    <property type="term" value="F:heme binding"/>
    <property type="evidence" value="ECO:0007669"/>
    <property type="project" value="TreeGrafter"/>
</dbReference>
<reference evidence="13" key="1">
    <citation type="submission" date="2021-06" db="EMBL/GenBank/DDBJ databases">
        <authorList>
            <person name="Kallberg Y."/>
            <person name="Tangrot J."/>
            <person name="Rosling A."/>
        </authorList>
    </citation>
    <scope>NUCLEOTIDE SEQUENCE</scope>
    <source>
        <strain evidence="13">IA702</strain>
    </source>
</reference>
<evidence type="ECO:0000256" key="9">
    <source>
        <dbReference type="SAM" id="MobiDB-lite"/>
    </source>
</evidence>
<dbReference type="InterPro" id="IPR017871">
    <property type="entry name" value="ABC_transporter-like_CS"/>
</dbReference>
<evidence type="ECO:0000256" key="3">
    <source>
        <dbReference type="ARBA" id="ARBA00022692"/>
    </source>
</evidence>
<dbReference type="Gene3D" id="1.20.1560.10">
    <property type="entry name" value="ABC transporter type 1, transmembrane domain"/>
    <property type="match status" value="1"/>
</dbReference>
<dbReference type="PANTHER" id="PTHR24221">
    <property type="entry name" value="ATP-BINDING CASSETTE SUB-FAMILY B"/>
    <property type="match status" value="1"/>
</dbReference>
<dbReference type="GO" id="GO:0015439">
    <property type="term" value="F:ABC-type heme transporter activity"/>
    <property type="evidence" value="ECO:0007669"/>
    <property type="project" value="TreeGrafter"/>
</dbReference>